<dbReference type="InterPro" id="IPR010982">
    <property type="entry name" value="Lambda_DNA-bd_dom_sf"/>
</dbReference>
<dbReference type="GO" id="GO:0003677">
    <property type="term" value="F:DNA binding"/>
    <property type="evidence" value="ECO:0007669"/>
    <property type="project" value="UniProtKB-KW"/>
</dbReference>
<dbReference type="Pfam" id="PF01381">
    <property type="entry name" value="HTH_3"/>
    <property type="match status" value="1"/>
</dbReference>
<evidence type="ECO:0000259" key="2">
    <source>
        <dbReference type="PROSITE" id="PS50943"/>
    </source>
</evidence>
<dbReference type="CDD" id="cd00093">
    <property type="entry name" value="HTH_XRE"/>
    <property type="match status" value="1"/>
</dbReference>
<proteinExistence type="predicted"/>
<reference evidence="3 4" key="1">
    <citation type="submission" date="2019-10" db="EMBL/GenBank/DDBJ databases">
        <title>Comparative genomic analysis of Providencia.</title>
        <authorList>
            <person name="Yuan C."/>
            <person name="Wei Y."/>
            <person name="Yin Z."/>
        </authorList>
    </citation>
    <scope>NUCLEOTIDE SEQUENCE [LARGE SCALE GENOMIC DNA]</scope>
    <source>
        <strain evidence="4">wls1934</strain>
    </source>
</reference>
<accession>A0AAW9VDM7</accession>
<dbReference type="SUPFAM" id="SSF47413">
    <property type="entry name" value="lambda repressor-like DNA-binding domains"/>
    <property type="match status" value="1"/>
</dbReference>
<dbReference type="EMBL" id="WLUB01000048">
    <property type="protein sequence ID" value="MTC35828.1"/>
    <property type="molecule type" value="Genomic_DNA"/>
</dbReference>
<sequence>MKNAQLNYRIGNYIRSIRSKKGLTEKELANLINVSQQQISRYEKGTATVSIDRMLHILCMLNLSMDDFVENIIIPEQENLYKKMFDELKKEGTIKSLYD</sequence>
<comment type="caution">
    <text evidence="3">The sequence shown here is derived from an EMBL/GenBank/DDBJ whole genome shotgun (WGS) entry which is preliminary data.</text>
</comment>
<dbReference type="PANTHER" id="PTHR46558:SF11">
    <property type="entry name" value="HTH-TYPE TRANSCRIPTIONAL REGULATOR XRE"/>
    <property type="match status" value="1"/>
</dbReference>
<evidence type="ECO:0000313" key="4">
    <source>
        <dbReference type="Proteomes" id="UP000449944"/>
    </source>
</evidence>
<evidence type="ECO:0000256" key="1">
    <source>
        <dbReference type="ARBA" id="ARBA00023125"/>
    </source>
</evidence>
<dbReference type="AlphaFoldDB" id="A0AAW9VDM7"/>
<feature type="domain" description="HTH cro/C1-type" evidence="2">
    <location>
        <begin position="14"/>
        <end position="68"/>
    </location>
</feature>
<keyword evidence="1" id="KW-0238">DNA-binding</keyword>
<name>A0AAW9VDM7_9GAMM</name>
<dbReference type="SMART" id="SM00530">
    <property type="entry name" value="HTH_XRE"/>
    <property type="match status" value="1"/>
</dbReference>
<dbReference type="Proteomes" id="UP000449944">
    <property type="component" value="Unassembled WGS sequence"/>
</dbReference>
<evidence type="ECO:0000313" key="3">
    <source>
        <dbReference type="EMBL" id="MTC35828.1"/>
    </source>
</evidence>
<organism evidence="3 4">
    <name type="scientific">Providencia alcalifaciens</name>
    <dbReference type="NCBI Taxonomy" id="126385"/>
    <lineage>
        <taxon>Bacteria</taxon>
        <taxon>Pseudomonadati</taxon>
        <taxon>Pseudomonadota</taxon>
        <taxon>Gammaproteobacteria</taxon>
        <taxon>Enterobacterales</taxon>
        <taxon>Morganellaceae</taxon>
        <taxon>Providencia</taxon>
    </lineage>
</organism>
<dbReference type="PANTHER" id="PTHR46558">
    <property type="entry name" value="TRACRIPTIONAL REGULATORY PROTEIN-RELATED-RELATED"/>
    <property type="match status" value="1"/>
</dbReference>
<dbReference type="InterPro" id="IPR001387">
    <property type="entry name" value="Cro/C1-type_HTH"/>
</dbReference>
<dbReference type="PROSITE" id="PS50943">
    <property type="entry name" value="HTH_CROC1"/>
    <property type="match status" value="1"/>
</dbReference>
<protein>
    <submittedName>
        <fullName evidence="3">Helix-turn-helix domain-containing protein</fullName>
    </submittedName>
</protein>
<gene>
    <name evidence="3" type="ORF">GKR67_14555</name>
</gene>
<dbReference type="Gene3D" id="1.10.260.40">
    <property type="entry name" value="lambda repressor-like DNA-binding domains"/>
    <property type="match status" value="1"/>
</dbReference>